<evidence type="ECO:0000313" key="3">
    <source>
        <dbReference type="Proteomes" id="UP000772181"/>
    </source>
</evidence>
<evidence type="ECO:0000256" key="1">
    <source>
        <dbReference type="SAM" id="Coils"/>
    </source>
</evidence>
<keyword evidence="1" id="KW-0175">Coiled coil</keyword>
<evidence type="ECO:0000313" key="2">
    <source>
        <dbReference type="EMBL" id="MBI4595671.1"/>
    </source>
</evidence>
<comment type="caution">
    <text evidence="2">The sequence shown here is derived from an EMBL/GenBank/DDBJ whole genome shotgun (WGS) entry which is preliminary data.</text>
</comment>
<name>A0A933GKR4_UNCTE</name>
<dbReference type="Proteomes" id="UP000772181">
    <property type="component" value="Unassembled WGS sequence"/>
</dbReference>
<accession>A0A933GKR4</accession>
<gene>
    <name evidence="2" type="ORF">HY730_04740</name>
</gene>
<protein>
    <submittedName>
        <fullName evidence="2">Uncharacterized protein</fullName>
    </submittedName>
</protein>
<reference evidence="2" key="1">
    <citation type="submission" date="2020-07" db="EMBL/GenBank/DDBJ databases">
        <title>Huge and variable diversity of episymbiotic CPR bacteria and DPANN archaea in groundwater ecosystems.</title>
        <authorList>
            <person name="He C.Y."/>
            <person name="Keren R."/>
            <person name="Whittaker M."/>
            <person name="Farag I.F."/>
            <person name="Doudna J."/>
            <person name="Cate J.H.D."/>
            <person name="Banfield J.F."/>
        </authorList>
    </citation>
    <scope>NUCLEOTIDE SEQUENCE</scope>
    <source>
        <strain evidence="2">NC_groundwater_1482_Ag_S-0.65um_47_24</strain>
    </source>
</reference>
<proteinExistence type="predicted"/>
<feature type="coiled-coil region" evidence="1">
    <location>
        <begin position="6"/>
        <end position="33"/>
    </location>
</feature>
<dbReference type="EMBL" id="JACQWF010000218">
    <property type="protein sequence ID" value="MBI4595671.1"/>
    <property type="molecule type" value="Genomic_DNA"/>
</dbReference>
<dbReference type="AlphaFoldDB" id="A0A933GKR4"/>
<sequence>MAKDPKVTLKNQIKELEKQIKELTENLKIIQKKGCFSDRELQDKEFIIGNHMKKIQSLEKEKAHIEMTLRVKGN</sequence>
<organism evidence="2 3">
    <name type="scientific">Tectimicrobiota bacterium</name>
    <dbReference type="NCBI Taxonomy" id="2528274"/>
    <lineage>
        <taxon>Bacteria</taxon>
        <taxon>Pseudomonadati</taxon>
        <taxon>Nitrospinota/Tectimicrobiota group</taxon>
        <taxon>Candidatus Tectimicrobiota</taxon>
    </lineage>
</organism>